<sequence length="532" mass="62138">MDIKKAIQLAISNTLQEGLTDIFPRPFEVDLLKDIAFKNKVYDSVKDSIEKAINKDCIEKGLGLTTLKIHPISHVLYPKKEAFDFRKCALIDPLDTIKYLSLALMLVDDIERNRINKSKNRIFSYRYKKDLNGKYVFDPKFNFTSFNNNVSTKIKKNTVKVLVKCDISNFYDRLNLHRLESILLSLNVNKNVVKLINEILLFWANRDSYGLPVGSNASRILAEAALLDIDKFLISHKVDFCRFVDDYRFFAPDSKTAHYWLSLLVERLSIEGLYINQSKTYIEDVSSKKKEITKTEIDDIKSDRKKEVKLISGYSGTIPTRFRNASEKEIRNIQEKSSDSIINGIENAKIIKPDDFREYCRVILYKKEYTKFVDLPKYLEKFPQFHPYVVDLLIKHYKEIPEEICESLKSDFSQLLAQAHYLPEYIAIAIVNLLSSEGFKNSEALFTYFRELRRNAGAYIGRATLESLEKIIDRGQVLEIRQYYSRADLWEKRQIVRIIDRKLHLEEKNAWFKNIKMNEAEELFLIGSISKK</sequence>
<dbReference type="CDD" id="cd01646">
    <property type="entry name" value="RT_Bac_retron_I"/>
    <property type="match status" value="1"/>
</dbReference>
<dbReference type="InterPro" id="IPR051083">
    <property type="entry name" value="GrpII_Intron_Splice-Mob/Def"/>
</dbReference>
<keyword evidence="3" id="KW-0808">Transferase</keyword>
<gene>
    <name evidence="3" type="ORF">DFQ06_3999</name>
</gene>
<evidence type="ECO:0000313" key="4">
    <source>
        <dbReference type="Proteomes" id="UP000294824"/>
    </source>
</evidence>
<organism evidence="3 4">
    <name type="scientific">Algibacter lectus</name>
    <dbReference type="NCBI Taxonomy" id="221126"/>
    <lineage>
        <taxon>Bacteria</taxon>
        <taxon>Pseudomonadati</taxon>
        <taxon>Bacteroidota</taxon>
        <taxon>Flavobacteriia</taxon>
        <taxon>Flavobacteriales</taxon>
        <taxon>Flavobacteriaceae</taxon>
        <taxon>Algibacter</taxon>
    </lineage>
</organism>
<dbReference type="InterPro" id="IPR000477">
    <property type="entry name" value="RT_dom"/>
</dbReference>
<protein>
    <submittedName>
        <fullName evidence="3">Reverse transcriptase (RNA-dependent DNA polymerase)</fullName>
    </submittedName>
</protein>
<evidence type="ECO:0000313" key="3">
    <source>
        <dbReference type="EMBL" id="TDY59647.1"/>
    </source>
</evidence>
<keyword evidence="3" id="KW-0548">Nucleotidyltransferase</keyword>
<dbReference type="PANTHER" id="PTHR34047:SF8">
    <property type="entry name" value="PROTEIN YKFC"/>
    <property type="match status" value="1"/>
</dbReference>
<comment type="caution">
    <text evidence="3">The sequence shown here is derived from an EMBL/GenBank/DDBJ whole genome shotgun (WGS) entry which is preliminary data.</text>
</comment>
<dbReference type="EMBL" id="SORL01000015">
    <property type="protein sequence ID" value="TDY59647.1"/>
    <property type="molecule type" value="Genomic_DNA"/>
</dbReference>
<comment type="similarity">
    <text evidence="1">Belongs to the bacterial reverse transcriptase family.</text>
</comment>
<dbReference type="Pfam" id="PF00078">
    <property type="entry name" value="RVT_1"/>
    <property type="match status" value="1"/>
</dbReference>
<name>A0A4R8M6P1_9FLAO</name>
<dbReference type="PROSITE" id="PS50878">
    <property type="entry name" value="RT_POL"/>
    <property type="match status" value="1"/>
</dbReference>
<reference evidence="3 4" key="1">
    <citation type="submission" date="2019-03" db="EMBL/GenBank/DDBJ databases">
        <title>Genomic Encyclopedia of Type Strains, Phase III (KMG-III): the genomes of soil and plant-associated and newly described type strains.</title>
        <authorList>
            <person name="Whitman W."/>
        </authorList>
    </citation>
    <scope>NUCLEOTIDE SEQUENCE [LARGE SCALE GENOMIC DNA]</scope>
    <source>
        <strain evidence="3 4">CECT 8301</strain>
    </source>
</reference>
<dbReference type="PANTHER" id="PTHR34047">
    <property type="entry name" value="NUCLEAR INTRON MATURASE 1, MITOCHONDRIAL-RELATED"/>
    <property type="match status" value="1"/>
</dbReference>
<feature type="domain" description="Reverse transcriptase" evidence="2">
    <location>
        <begin position="58"/>
        <end position="316"/>
    </location>
</feature>
<proteinExistence type="inferred from homology"/>
<evidence type="ECO:0000259" key="2">
    <source>
        <dbReference type="PROSITE" id="PS50878"/>
    </source>
</evidence>
<evidence type="ECO:0000256" key="1">
    <source>
        <dbReference type="ARBA" id="ARBA00034120"/>
    </source>
</evidence>
<keyword evidence="4" id="KW-1185">Reference proteome</keyword>
<accession>A0A4R8M6P1</accession>
<dbReference type="AlphaFoldDB" id="A0A4R8M6P1"/>
<dbReference type="Proteomes" id="UP000294824">
    <property type="component" value="Unassembled WGS sequence"/>
</dbReference>
<dbReference type="GO" id="GO:0003964">
    <property type="term" value="F:RNA-directed DNA polymerase activity"/>
    <property type="evidence" value="ECO:0007669"/>
    <property type="project" value="UniProtKB-KW"/>
</dbReference>
<keyword evidence="3" id="KW-0695">RNA-directed DNA polymerase</keyword>
<dbReference type="RefSeq" id="WP_133969458.1">
    <property type="nucleotide sequence ID" value="NZ_SORL01000015.1"/>
</dbReference>